<feature type="region of interest" description="Disordered" evidence="1">
    <location>
        <begin position="1"/>
        <end position="28"/>
    </location>
</feature>
<accession>A0A1B7W3N7</accession>
<evidence type="ECO:0000313" key="2">
    <source>
        <dbReference type="EMBL" id="OBQ31732.1"/>
    </source>
</evidence>
<name>A0A1B7W3N7_APHFL</name>
<dbReference type="Proteomes" id="UP000092093">
    <property type="component" value="Unassembled WGS sequence"/>
</dbReference>
<evidence type="ECO:0000256" key="1">
    <source>
        <dbReference type="SAM" id="MobiDB-lite"/>
    </source>
</evidence>
<feature type="compositionally biased region" description="Basic and acidic residues" evidence="1">
    <location>
        <begin position="15"/>
        <end position="28"/>
    </location>
</feature>
<organism evidence="2 3">
    <name type="scientific">Aphanizomenon flos-aquae WA102</name>
    <dbReference type="NCBI Taxonomy" id="1710896"/>
    <lineage>
        <taxon>Bacteria</taxon>
        <taxon>Bacillati</taxon>
        <taxon>Cyanobacteriota</taxon>
        <taxon>Cyanophyceae</taxon>
        <taxon>Nostocales</taxon>
        <taxon>Aphanizomenonaceae</taxon>
        <taxon>Aphanizomenon</taxon>
    </lineage>
</organism>
<sequence>MKMVGSGSVISVDGSADRDLNPHQNVKDPQHGFYLVRTVCTVQIVHRLGMIRMNCETPRSEE</sequence>
<protein>
    <submittedName>
        <fullName evidence="2">Uncharacterized protein</fullName>
    </submittedName>
</protein>
<gene>
    <name evidence="2" type="ORF">AN484_28725</name>
</gene>
<comment type="caution">
    <text evidence="2">The sequence shown here is derived from an EMBL/GenBank/DDBJ whole genome shotgun (WGS) entry which is preliminary data.</text>
</comment>
<feature type="compositionally biased region" description="Low complexity" evidence="1">
    <location>
        <begin position="1"/>
        <end position="14"/>
    </location>
</feature>
<reference evidence="2 3" key="1">
    <citation type="submission" date="2015-09" db="EMBL/GenBank/DDBJ databases">
        <title>Aphanizomenon flos-aquae WA102.</title>
        <authorList>
            <person name="Driscoll C."/>
        </authorList>
    </citation>
    <scope>NUCLEOTIDE SEQUENCE [LARGE SCALE GENOMIC DNA]</scope>
    <source>
        <strain evidence="2">WA102</strain>
    </source>
</reference>
<dbReference type="EMBL" id="LJOW01001065">
    <property type="protein sequence ID" value="OBQ31732.1"/>
    <property type="molecule type" value="Genomic_DNA"/>
</dbReference>
<proteinExistence type="predicted"/>
<evidence type="ECO:0000313" key="3">
    <source>
        <dbReference type="Proteomes" id="UP000092093"/>
    </source>
</evidence>
<dbReference type="AlphaFoldDB" id="A0A1B7W3N7"/>
<feature type="non-terminal residue" evidence="2">
    <location>
        <position position="62"/>
    </location>
</feature>